<gene>
    <name evidence="1" type="ORF">PMAYCL1PPCAC_06101</name>
</gene>
<protein>
    <submittedName>
        <fullName evidence="1">Uncharacterized protein</fullName>
    </submittedName>
</protein>
<dbReference type="InterPro" id="IPR002083">
    <property type="entry name" value="MATH/TRAF_dom"/>
</dbReference>
<accession>A0AAN4ZB98</accession>
<feature type="non-terminal residue" evidence="1">
    <location>
        <position position="78"/>
    </location>
</feature>
<reference evidence="2" key="1">
    <citation type="submission" date="2022-10" db="EMBL/GenBank/DDBJ databases">
        <title>Genome assembly of Pristionchus species.</title>
        <authorList>
            <person name="Yoshida K."/>
            <person name="Sommer R.J."/>
        </authorList>
    </citation>
    <scope>NUCLEOTIDE SEQUENCE [LARGE SCALE GENOMIC DNA]</scope>
    <source>
        <strain evidence="2">RS5460</strain>
    </source>
</reference>
<dbReference type="AlphaFoldDB" id="A0AAN4ZB98"/>
<dbReference type="Gene3D" id="2.60.210.10">
    <property type="entry name" value="Apoptosis, Tumor Necrosis Factor Receptor Associated Protein 2, Chain A"/>
    <property type="match status" value="1"/>
</dbReference>
<keyword evidence="2" id="KW-1185">Reference proteome</keyword>
<sequence length="78" mass="8866">SPPVEIAGIPWCINLCKADECLSTFIYRKGGDYTVHSLKANFEITVLNHDDNAKNECRKAFGRIFDKKTKYQGFGCFM</sequence>
<organism evidence="1 2">
    <name type="scientific">Pristionchus mayeri</name>
    <dbReference type="NCBI Taxonomy" id="1317129"/>
    <lineage>
        <taxon>Eukaryota</taxon>
        <taxon>Metazoa</taxon>
        <taxon>Ecdysozoa</taxon>
        <taxon>Nematoda</taxon>
        <taxon>Chromadorea</taxon>
        <taxon>Rhabditida</taxon>
        <taxon>Rhabditina</taxon>
        <taxon>Diplogasteromorpha</taxon>
        <taxon>Diplogasteroidea</taxon>
        <taxon>Neodiplogasteridae</taxon>
        <taxon>Pristionchus</taxon>
    </lineage>
</organism>
<dbReference type="InterPro" id="IPR008974">
    <property type="entry name" value="TRAF-like"/>
</dbReference>
<evidence type="ECO:0000313" key="1">
    <source>
        <dbReference type="EMBL" id="GMR35906.1"/>
    </source>
</evidence>
<proteinExistence type="predicted"/>
<evidence type="ECO:0000313" key="2">
    <source>
        <dbReference type="Proteomes" id="UP001328107"/>
    </source>
</evidence>
<dbReference type="EMBL" id="BTRK01000002">
    <property type="protein sequence ID" value="GMR35906.1"/>
    <property type="molecule type" value="Genomic_DNA"/>
</dbReference>
<feature type="non-terminal residue" evidence="1">
    <location>
        <position position="1"/>
    </location>
</feature>
<dbReference type="CDD" id="cd00121">
    <property type="entry name" value="MATH"/>
    <property type="match status" value="1"/>
</dbReference>
<dbReference type="SUPFAM" id="SSF49599">
    <property type="entry name" value="TRAF domain-like"/>
    <property type="match status" value="1"/>
</dbReference>
<comment type="caution">
    <text evidence="1">The sequence shown here is derived from an EMBL/GenBank/DDBJ whole genome shotgun (WGS) entry which is preliminary data.</text>
</comment>
<name>A0AAN4ZB98_9BILA</name>
<dbReference type="Proteomes" id="UP001328107">
    <property type="component" value="Unassembled WGS sequence"/>
</dbReference>